<dbReference type="RefSeq" id="WP_042621129.1">
    <property type="nucleotide sequence ID" value="NZ_CP007790.1"/>
</dbReference>
<dbReference type="STRING" id="1224162.B840_04440"/>
<dbReference type="EMBL" id="CP007790">
    <property type="protein sequence ID" value="AJK68507.1"/>
    <property type="molecule type" value="Genomic_DNA"/>
</dbReference>
<keyword evidence="3" id="KW-1185">Reference proteome</keyword>
<feature type="compositionally biased region" description="Acidic residues" evidence="1">
    <location>
        <begin position="16"/>
        <end position="28"/>
    </location>
</feature>
<gene>
    <name evidence="2" type="ORF">B840_04440</name>
</gene>
<feature type="region of interest" description="Disordered" evidence="1">
    <location>
        <begin position="1"/>
        <end position="61"/>
    </location>
</feature>
<feature type="compositionally biased region" description="Acidic residues" evidence="1">
    <location>
        <begin position="39"/>
        <end position="49"/>
    </location>
</feature>
<dbReference type="Proteomes" id="UP000031928">
    <property type="component" value="Chromosome"/>
</dbReference>
<dbReference type="KEGG" id="cmq:B840_04440"/>
<dbReference type="AlphaFoldDB" id="A0A0B6TEU8"/>
<proteinExistence type="predicted"/>
<evidence type="ECO:0000313" key="3">
    <source>
        <dbReference type="Proteomes" id="UP000031928"/>
    </source>
</evidence>
<evidence type="ECO:0000313" key="2">
    <source>
        <dbReference type="EMBL" id="AJK68507.1"/>
    </source>
</evidence>
<dbReference type="OrthoDB" id="4428045at2"/>
<protein>
    <submittedName>
        <fullName evidence="2">Uncharacterized protein</fullName>
    </submittedName>
</protein>
<evidence type="ECO:0000256" key="1">
    <source>
        <dbReference type="SAM" id="MobiDB-lite"/>
    </source>
</evidence>
<sequence>MSHDPKQNEEPGIVEQELEDQTVAEETDPGNPGKRPGADTDELVEEWGEDSFPASDPPANY</sequence>
<reference evidence="2 3" key="1">
    <citation type="submission" date="2014-05" db="EMBL/GenBank/DDBJ databases">
        <title>Complete genome sequence of Corynebacterium marinum DSM 44953.</title>
        <authorList>
            <person name="Schaffert L."/>
            <person name="Albersmeier A."/>
            <person name="Kalinowski J."/>
            <person name="Ruckert C."/>
        </authorList>
    </citation>
    <scope>NUCLEOTIDE SEQUENCE [LARGE SCALE GENOMIC DNA]</scope>
    <source>
        <strain evidence="2 3">DSM 44953</strain>
    </source>
</reference>
<organism evidence="2 3">
    <name type="scientific">Corynebacterium marinum DSM 44953</name>
    <dbReference type="NCBI Taxonomy" id="1224162"/>
    <lineage>
        <taxon>Bacteria</taxon>
        <taxon>Bacillati</taxon>
        <taxon>Actinomycetota</taxon>
        <taxon>Actinomycetes</taxon>
        <taxon>Mycobacteriales</taxon>
        <taxon>Corynebacteriaceae</taxon>
        <taxon>Corynebacterium</taxon>
    </lineage>
</organism>
<accession>A0A0B6TEU8</accession>
<name>A0A0B6TEU8_9CORY</name>
<dbReference type="HOGENOM" id="CLU_2914696_0_0_11"/>